<evidence type="ECO:0000313" key="7">
    <source>
        <dbReference type="EMBL" id="KYF50459.1"/>
    </source>
</evidence>
<dbReference type="PANTHER" id="PTHR45625:SF4">
    <property type="entry name" value="PEPTIDYLPROLYL ISOMERASE DOMAIN AND WD REPEAT-CONTAINING PROTEIN 1"/>
    <property type="match status" value="1"/>
</dbReference>
<dbReference type="Gene3D" id="2.40.100.10">
    <property type="entry name" value="Cyclophilin-like"/>
    <property type="match status" value="1"/>
</dbReference>
<evidence type="ECO:0000256" key="2">
    <source>
        <dbReference type="ARBA" id="ARBA00007365"/>
    </source>
</evidence>
<evidence type="ECO:0000259" key="6">
    <source>
        <dbReference type="PROSITE" id="PS50072"/>
    </source>
</evidence>
<evidence type="ECO:0000256" key="5">
    <source>
        <dbReference type="RuleBase" id="RU363019"/>
    </source>
</evidence>
<protein>
    <recommendedName>
        <fullName evidence="5">Peptidyl-prolyl cis-trans isomerase</fullName>
        <shortName evidence="5">PPIase</shortName>
        <ecNumber evidence="5">5.2.1.8</ecNumber>
    </recommendedName>
</protein>
<dbReference type="AlphaFoldDB" id="A0A150P439"/>
<dbReference type="PROSITE" id="PS50072">
    <property type="entry name" value="CSA_PPIASE_2"/>
    <property type="match status" value="1"/>
</dbReference>
<name>A0A150P439_SORCE</name>
<comment type="caution">
    <text evidence="7">The sequence shown here is derived from an EMBL/GenBank/DDBJ whole genome shotgun (WGS) entry which is preliminary data.</text>
</comment>
<reference evidence="7 8" key="1">
    <citation type="submission" date="2014-02" db="EMBL/GenBank/DDBJ databases">
        <title>The small core and large imbalanced accessory genome model reveals a collaborative survival strategy of Sorangium cellulosum strains in nature.</title>
        <authorList>
            <person name="Han K."/>
            <person name="Peng R."/>
            <person name="Blom J."/>
            <person name="Li Y.-Z."/>
        </authorList>
    </citation>
    <scope>NUCLEOTIDE SEQUENCE [LARGE SCALE GENOMIC DNA]</scope>
    <source>
        <strain evidence="7 8">So0157-25</strain>
    </source>
</reference>
<organism evidence="7 8">
    <name type="scientific">Sorangium cellulosum</name>
    <name type="common">Polyangium cellulosum</name>
    <dbReference type="NCBI Taxonomy" id="56"/>
    <lineage>
        <taxon>Bacteria</taxon>
        <taxon>Pseudomonadati</taxon>
        <taxon>Myxococcota</taxon>
        <taxon>Polyangia</taxon>
        <taxon>Polyangiales</taxon>
        <taxon>Polyangiaceae</taxon>
        <taxon>Sorangium</taxon>
    </lineage>
</organism>
<dbReference type="Proteomes" id="UP000075420">
    <property type="component" value="Unassembled WGS sequence"/>
</dbReference>
<comment type="catalytic activity">
    <reaction evidence="5">
        <text>[protein]-peptidylproline (omega=180) = [protein]-peptidylproline (omega=0)</text>
        <dbReference type="Rhea" id="RHEA:16237"/>
        <dbReference type="Rhea" id="RHEA-COMP:10747"/>
        <dbReference type="Rhea" id="RHEA-COMP:10748"/>
        <dbReference type="ChEBI" id="CHEBI:83833"/>
        <dbReference type="ChEBI" id="CHEBI:83834"/>
        <dbReference type="EC" id="5.2.1.8"/>
    </reaction>
</comment>
<sequence>MEFPPINVPGTGELHARLKTSLGDITVRLEEKRAPETVKNFVGLATGAINWTDPASGKGMQGTPCYDGVRFHRVISGFMIQCGDPLSRYPDKAPLWGTGGPGYKFADEFHPELRHDSAGVLSMANSGKNTNGAQWFITEGPTPHLDNRHAVFGKVVGGLDVVHRIANVATTRDRPNQDVVLERVEIFRQ</sequence>
<evidence type="ECO:0000256" key="3">
    <source>
        <dbReference type="ARBA" id="ARBA00023110"/>
    </source>
</evidence>
<dbReference type="InterPro" id="IPR002130">
    <property type="entry name" value="Cyclophilin-type_PPIase_dom"/>
</dbReference>
<comment type="similarity">
    <text evidence="2 5">Belongs to the cyclophilin-type PPIase family.</text>
</comment>
<feature type="domain" description="PPIase cyclophilin-type" evidence="6">
    <location>
        <begin position="20"/>
        <end position="186"/>
    </location>
</feature>
<dbReference type="InterPro" id="IPR024936">
    <property type="entry name" value="Cyclophilin-type_PPIase"/>
</dbReference>
<dbReference type="CDD" id="cd00317">
    <property type="entry name" value="cyclophilin"/>
    <property type="match status" value="1"/>
</dbReference>
<keyword evidence="3 5" id="KW-0697">Rotamase</keyword>
<accession>A0A150P439</accession>
<dbReference type="InterPro" id="IPR029000">
    <property type="entry name" value="Cyclophilin-like_dom_sf"/>
</dbReference>
<dbReference type="SUPFAM" id="SSF50891">
    <property type="entry name" value="Cyclophilin-like"/>
    <property type="match status" value="1"/>
</dbReference>
<dbReference type="Pfam" id="PF00160">
    <property type="entry name" value="Pro_isomerase"/>
    <property type="match status" value="1"/>
</dbReference>
<dbReference type="PIRSF" id="PIRSF001467">
    <property type="entry name" value="Peptidylpro_ismrse"/>
    <property type="match status" value="1"/>
</dbReference>
<dbReference type="PRINTS" id="PR00153">
    <property type="entry name" value="CSAPPISMRASE"/>
</dbReference>
<keyword evidence="4 5" id="KW-0413">Isomerase</keyword>
<dbReference type="GO" id="GO:0003755">
    <property type="term" value="F:peptidyl-prolyl cis-trans isomerase activity"/>
    <property type="evidence" value="ECO:0007669"/>
    <property type="project" value="UniProtKB-UniRule"/>
</dbReference>
<evidence type="ECO:0000256" key="4">
    <source>
        <dbReference type="ARBA" id="ARBA00023235"/>
    </source>
</evidence>
<dbReference type="EMBL" id="JELY01003184">
    <property type="protein sequence ID" value="KYF50459.1"/>
    <property type="molecule type" value="Genomic_DNA"/>
</dbReference>
<evidence type="ECO:0000256" key="1">
    <source>
        <dbReference type="ARBA" id="ARBA00002388"/>
    </source>
</evidence>
<gene>
    <name evidence="7" type="ORF">BE08_42785</name>
</gene>
<dbReference type="PANTHER" id="PTHR45625">
    <property type="entry name" value="PEPTIDYL-PROLYL CIS-TRANS ISOMERASE-RELATED"/>
    <property type="match status" value="1"/>
</dbReference>
<dbReference type="EC" id="5.2.1.8" evidence="5"/>
<dbReference type="InterPro" id="IPR044666">
    <property type="entry name" value="Cyclophilin_A-like"/>
</dbReference>
<proteinExistence type="inferred from homology"/>
<evidence type="ECO:0000313" key="8">
    <source>
        <dbReference type="Proteomes" id="UP000075420"/>
    </source>
</evidence>
<comment type="function">
    <text evidence="1 5">PPIases accelerate the folding of proteins. It catalyzes the cis-trans isomerization of proline imidic peptide bonds in oligopeptides.</text>
</comment>